<sequence length="71" mass="8193">MAPMEHVEDISKWRMKWLGWQSYLSYQCRREVMAKGTWVVSNFNATKSLDDFAISKIIGEAQPLISLNKTG</sequence>
<dbReference type="EMBL" id="CM001221">
    <property type="protein sequence ID" value="KEH27383.1"/>
    <property type="molecule type" value="Genomic_DNA"/>
</dbReference>
<reference evidence="2" key="3">
    <citation type="submission" date="2015-04" db="UniProtKB">
        <authorList>
            <consortium name="EnsemblPlants"/>
        </authorList>
    </citation>
    <scope>IDENTIFICATION</scope>
    <source>
        <strain evidence="2">cv. Jemalong A17</strain>
    </source>
</reference>
<organism evidence="1 3">
    <name type="scientific">Medicago truncatula</name>
    <name type="common">Barrel medic</name>
    <name type="synonym">Medicago tribuloides</name>
    <dbReference type="NCBI Taxonomy" id="3880"/>
    <lineage>
        <taxon>Eukaryota</taxon>
        <taxon>Viridiplantae</taxon>
        <taxon>Streptophyta</taxon>
        <taxon>Embryophyta</taxon>
        <taxon>Tracheophyta</taxon>
        <taxon>Spermatophyta</taxon>
        <taxon>Magnoliopsida</taxon>
        <taxon>eudicotyledons</taxon>
        <taxon>Gunneridae</taxon>
        <taxon>Pentapetalae</taxon>
        <taxon>rosids</taxon>
        <taxon>fabids</taxon>
        <taxon>Fabales</taxon>
        <taxon>Fabaceae</taxon>
        <taxon>Papilionoideae</taxon>
        <taxon>50 kb inversion clade</taxon>
        <taxon>NPAAA clade</taxon>
        <taxon>Hologalegina</taxon>
        <taxon>IRL clade</taxon>
        <taxon>Trifolieae</taxon>
        <taxon>Medicago</taxon>
    </lineage>
</organism>
<reference evidence="1 3" key="1">
    <citation type="journal article" date="2011" name="Nature">
        <title>The Medicago genome provides insight into the evolution of rhizobial symbioses.</title>
        <authorList>
            <person name="Young N.D."/>
            <person name="Debelle F."/>
            <person name="Oldroyd G.E."/>
            <person name="Geurts R."/>
            <person name="Cannon S.B."/>
            <person name="Udvardi M.K."/>
            <person name="Benedito V.A."/>
            <person name="Mayer K.F."/>
            <person name="Gouzy J."/>
            <person name="Schoof H."/>
            <person name="Van de Peer Y."/>
            <person name="Proost S."/>
            <person name="Cook D.R."/>
            <person name="Meyers B.C."/>
            <person name="Spannagl M."/>
            <person name="Cheung F."/>
            <person name="De Mita S."/>
            <person name="Krishnakumar V."/>
            <person name="Gundlach H."/>
            <person name="Zhou S."/>
            <person name="Mudge J."/>
            <person name="Bharti A.K."/>
            <person name="Murray J.D."/>
            <person name="Naoumkina M.A."/>
            <person name="Rosen B."/>
            <person name="Silverstein K.A."/>
            <person name="Tang H."/>
            <person name="Rombauts S."/>
            <person name="Zhao P.X."/>
            <person name="Zhou P."/>
            <person name="Barbe V."/>
            <person name="Bardou P."/>
            <person name="Bechner M."/>
            <person name="Bellec A."/>
            <person name="Berger A."/>
            <person name="Berges H."/>
            <person name="Bidwell S."/>
            <person name="Bisseling T."/>
            <person name="Choisne N."/>
            <person name="Couloux A."/>
            <person name="Denny R."/>
            <person name="Deshpande S."/>
            <person name="Dai X."/>
            <person name="Doyle J.J."/>
            <person name="Dudez A.M."/>
            <person name="Farmer A.D."/>
            <person name="Fouteau S."/>
            <person name="Franken C."/>
            <person name="Gibelin C."/>
            <person name="Gish J."/>
            <person name="Goldstein S."/>
            <person name="Gonzalez A.J."/>
            <person name="Green P.J."/>
            <person name="Hallab A."/>
            <person name="Hartog M."/>
            <person name="Hua A."/>
            <person name="Humphray S.J."/>
            <person name="Jeong D.H."/>
            <person name="Jing Y."/>
            <person name="Jocker A."/>
            <person name="Kenton S.M."/>
            <person name="Kim D.J."/>
            <person name="Klee K."/>
            <person name="Lai H."/>
            <person name="Lang C."/>
            <person name="Lin S."/>
            <person name="Macmil S.L."/>
            <person name="Magdelenat G."/>
            <person name="Matthews L."/>
            <person name="McCorrison J."/>
            <person name="Monaghan E.L."/>
            <person name="Mun J.H."/>
            <person name="Najar F.Z."/>
            <person name="Nicholson C."/>
            <person name="Noirot C."/>
            <person name="O'Bleness M."/>
            <person name="Paule C.R."/>
            <person name="Poulain J."/>
            <person name="Prion F."/>
            <person name="Qin B."/>
            <person name="Qu C."/>
            <person name="Retzel E.F."/>
            <person name="Riddle C."/>
            <person name="Sallet E."/>
            <person name="Samain S."/>
            <person name="Samson N."/>
            <person name="Sanders I."/>
            <person name="Saurat O."/>
            <person name="Scarpelli C."/>
            <person name="Schiex T."/>
            <person name="Segurens B."/>
            <person name="Severin A.J."/>
            <person name="Sherrier D.J."/>
            <person name="Shi R."/>
            <person name="Sims S."/>
            <person name="Singer S.R."/>
            <person name="Sinharoy S."/>
            <person name="Sterck L."/>
            <person name="Viollet A."/>
            <person name="Wang B.B."/>
            <person name="Wang K."/>
            <person name="Wang M."/>
            <person name="Wang X."/>
            <person name="Warfsmann J."/>
            <person name="Weissenbach J."/>
            <person name="White D.D."/>
            <person name="White J.D."/>
            <person name="Wiley G.B."/>
            <person name="Wincker P."/>
            <person name="Xing Y."/>
            <person name="Yang L."/>
            <person name="Yao Z."/>
            <person name="Ying F."/>
            <person name="Zhai J."/>
            <person name="Zhou L."/>
            <person name="Zuber A."/>
            <person name="Denarie J."/>
            <person name="Dixon R.A."/>
            <person name="May G.D."/>
            <person name="Schwartz D.C."/>
            <person name="Rogers J."/>
            <person name="Quetier F."/>
            <person name="Town C.D."/>
            <person name="Roe B.A."/>
        </authorList>
    </citation>
    <scope>NUCLEOTIDE SEQUENCE [LARGE SCALE GENOMIC DNA]</scope>
    <source>
        <strain evidence="1">A17</strain>
        <strain evidence="2 3">cv. Jemalong A17</strain>
    </source>
</reference>
<reference evidence="1 3" key="2">
    <citation type="journal article" date="2014" name="BMC Genomics">
        <title>An improved genome release (version Mt4.0) for the model legume Medicago truncatula.</title>
        <authorList>
            <person name="Tang H."/>
            <person name="Krishnakumar V."/>
            <person name="Bidwell S."/>
            <person name="Rosen B."/>
            <person name="Chan A."/>
            <person name="Zhou S."/>
            <person name="Gentzbittel L."/>
            <person name="Childs K.L."/>
            <person name="Yandell M."/>
            <person name="Gundlach H."/>
            <person name="Mayer K.F."/>
            <person name="Schwartz D.C."/>
            <person name="Town C.D."/>
        </authorList>
    </citation>
    <scope>GENOME REANNOTATION</scope>
    <source>
        <strain evidence="1">A17</strain>
        <strain evidence="2 3">cv. Jemalong A17</strain>
    </source>
</reference>
<dbReference type="Proteomes" id="UP000002051">
    <property type="component" value="Chromosome 5"/>
</dbReference>
<gene>
    <name evidence="1" type="ordered locus">MTR_5g008215</name>
</gene>
<keyword evidence="3" id="KW-1185">Reference proteome</keyword>
<protein>
    <submittedName>
        <fullName evidence="1 2">Uncharacterized protein</fullName>
    </submittedName>
</protein>
<name>A0A072UE91_MEDTR</name>
<evidence type="ECO:0000313" key="1">
    <source>
        <dbReference type="EMBL" id="KEH27383.1"/>
    </source>
</evidence>
<evidence type="ECO:0000313" key="2">
    <source>
        <dbReference type="EnsemblPlants" id="KEH27383"/>
    </source>
</evidence>
<dbReference type="AlphaFoldDB" id="A0A072UE91"/>
<evidence type="ECO:0000313" key="3">
    <source>
        <dbReference type="Proteomes" id="UP000002051"/>
    </source>
</evidence>
<dbReference type="EnsemblPlants" id="KEH27383">
    <property type="protein sequence ID" value="KEH27383"/>
    <property type="gene ID" value="MTR_5g008215"/>
</dbReference>
<dbReference type="HOGENOM" id="CLU_2743827_0_0_1"/>
<proteinExistence type="predicted"/>
<accession>A0A072UE91</accession>